<dbReference type="EMBL" id="BSET01000001">
    <property type="protein sequence ID" value="GLK00749.1"/>
    <property type="molecule type" value="Genomic_DNA"/>
</dbReference>
<evidence type="ECO:0000256" key="5">
    <source>
        <dbReference type="ARBA" id="ARBA00022989"/>
    </source>
</evidence>
<reference evidence="9" key="2">
    <citation type="submission" date="2023-01" db="EMBL/GenBank/DDBJ databases">
        <authorList>
            <person name="Sun Q."/>
            <person name="Evtushenko L."/>
        </authorList>
    </citation>
    <scope>NUCLEOTIDE SEQUENCE</scope>
    <source>
        <strain evidence="9">VKM Ac-1958</strain>
    </source>
</reference>
<evidence type="ECO:0000256" key="4">
    <source>
        <dbReference type="ARBA" id="ARBA00022692"/>
    </source>
</evidence>
<feature type="transmembrane region" description="Helical" evidence="7">
    <location>
        <begin position="270"/>
        <end position="292"/>
    </location>
</feature>
<accession>A0A9W6HQF0</accession>
<dbReference type="Pfam" id="PF06808">
    <property type="entry name" value="DctM"/>
    <property type="match status" value="1"/>
</dbReference>
<sequence>MGYALAFGFGALLVVGLPIGIALALSSMIGLEFFSNVPLEIAAQRMVAGIRNFPLLAIPLYVIAGALMNASGITQRLIDFAYVLVGSIRGGLGHVTVVTTAIFGGISGSQVADTSSVGRIMIPQMVQRGYSPRYAVSLMATAGAMFVTIPPSINLIVYGVLAQASIADLFFYGLIIGLAFVASLLIVGYIVAVVKKQPAERRATAKEITTALGRAVWALILPVVIIGGIRIGAFTPTEGGAVAVLLAVIIGFFVHKELTLKKLFRSMTESSVLVGVIMLVIAAAQIYSWALVSGQIPQAISTWMLNLTDNPLLILLLINILILVIGTVMEGNAALIVFVPLLLPVATAVGIDPVHLGLIMVVNLGIGLLTPPVGLCLLVSCKIGKISVSQAVPAMLPWFGLCLAFLFGVTYLPVIFGWF</sequence>
<feature type="transmembrane region" description="Helical" evidence="7">
    <location>
        <begin position="357"/>
        <end position="379"/>
    </location>
</feature>
<keyword evidence="3" id="KW-0997">Cell inner membrane</keyword>
<dbReference type="PANTHER" id="PTHR33362">
    <property type="entry name" value="SIALIC ACID TRAP TRANSPORTER PERMEASE PROTEIN SIAT-RELATED"/>
    <property type="match status" value="1"/>
</dbReference>
<keyword evidence="10" id="KW-1185">Reference proteome</keyword>
<keyword evidence="6 7" id="KW-0472">Membrane</keyword>
<dbReference type="RefSeq" id="WP_204938443.1">
    <property type="nucleotide sequence ID" value="NZ_BAAAUM010000001.1"/>
</dbReference>
<evidence type="ECO:0000313" key="9">
    <source>
        <dbReference type="EMBL" id="GLK00749.1"/>
    </source>
</evidence>
<feature type="transmembrane region" description="Helical" evidence="7">
    <location>
        <begin position="215"/>
        <end position="233"/>
    </location>
</feature>
<feature type="transmembrane region" description="Helical" evidence="7">
    <location>
        <begin position="391"/>
        <end position="416"/>
    </location>
</feature>
<evidence type="ECO:0000256" key="2">
    <source>
        <dbReference type="ARBA" id="ARBA00022475"/>
    </source>
</evidence>
<comment type="subcellular location">
    <subcellularLocation>
        <location evidence="1">Cell inner membrane</location>
        <topology evidence="1">Multi-pass membrane protein</topology>
    </subcellularLocation>
</comment>
<evidence type="ECO:0000256" key="1">
    <source>
        <dbReference type="ARBA" id="ARBA00004429"/>
    </source>
</evidence>
<dbReference type="InterPro" id="IPR010656">
    <property type="entry name" value="DctM"/>
</dbReference>
<name>A0A9W6HQF0_9MICO</name>
<feature type="domain" description="TRAP C4-dicarboxylate transport system permease DctM subunit" evidence="8">
    <location>
        <begin position="9"/>
        <end position="414"/>
    </location>
</feature>
<keyword evidence="2" id="KW-1003">Cell membrane</keyword>
<dbReference type="GO" id="GO:0022857">
    <property type="term" value="F:transmembrane transporter activity"/>
    <property type="evidence" value="ECO:0007669"/>
    <property type="project" value="TreeGrafter"/>
</dbReference>
<keyword evidence="5 7" id="KW-1133">Transmembrane helix</keyword>
<feature type="transmembrane region" description="Helical" evidence="7">
    <location>
        <begin position="134"/>
        <end position="157"/>
    </location>
</feature>
<organism evidence="9 10">
    <name type="scientific">Microbacterium keratanolyticum</name>
    <dbReference type="NCBI Taxonomy" id="67574"/>
    <lineage>
        <taxon>Bacteria</taxon>
        <taxon>Bacillati</taxon>
        <taxon>Actinomycetota</taxon>
        <taxon>Actinomycetes</taxon>
        <taxon>Micrococcales</taxon>
        <taxon>Microbacteriaceae</taxon>
        <taxon>Microbacterium</taxon>
    </lineage>
</organism>
<evidence type="ECO:0000256" key="3">
    <source>
        <dbReference type="ARBA" id="ARBA00022519"/>
    </source>
</evidence>
<dbReference type="AlphaFoldDB" id="A0A9W6HQF0"/>
<gene>
    <name evidence="9" type="ORF">GCM10017596_04640</name>
</gene>
<evidence type="ECO:0000256" key="7">
    <source>
        <dbReference type="SAM" id="Phobius"/>
    </source>
</evidence>
<feature type="transmembrane region" description="Helical" evidence="7">
    <location>
        <begin position="312"/>
        <end position="328"/>
    </location>
</feature>
<dbReference type="PANTHER" id="PTHR33362:SF2">
    <property type="entry name" value="TRAP TRANSPORTER LARGE PERMEASE PROTEIN"/>
    <property type="match status" value="1"/>
</dbReference>
<feature type="transmembrane region" description="Helical" evidence="7">
    <location>
        <begin position="169"/>
        <end position="194"/>
    </location>
</feature>
<evidence type="ECO:0000259" key="8">
    <source>
        <dbReference type="Pfam" id="PF06808"/>
    </source>
</evidence>
<evidence type="ECO:0000256" key="6">
    <source>
        <dbReference type="ARBA" id="ARBA00023136"/>
    </source>
</evidence>
<evidence type="ECO:0000313" key="10">
    <source>
        <dbReference type="Proteomes" id="UP001142325"/>
    </source>
</evidence>
<feature type="transmembrane region" description="Helical" evidence="7">
    <location>
        <begin position="239"/>
        <end position="258"/>
    </location>
</feature>
<dbReference type="InterPro" id="IPR004681">
    <property type="entry name" value="TRAP_DctM"/>
</dbReference>
<comment type="caution">
    <text evidence="9">The sequence shown here is derived from an EMBL/GenBank/DDBJ whole genome shotgun (WGS) entry which is preliminary data.</text>
</comment>
<feature type="transmembrane region" description="Helical" evidence="7">
    <location>
        <begin position="48"/>
        <end position="68"/>
    </location>
</feature>
<protein>
    <submittedName>
        <fullName evidence="9">C4-dicarboxylate ABC transporter permease</fullName>
    </submittedName>
</protein>
<dbReference type="PIRSF" id="PIRSF006066">
    <property type="entry name" value="HI0050"/>
    <property type="match status" value="1"/>
</dbReference>
<dbReference type="GO" id="GO:0005886">
    <property type="term" value="C:plasma membrane"/>
    <property type="evidence" value="ECO:0007669"/>
    <property type="project" value="UniProtKB-SubCell"/>
</dbReference>
<keyword evidence="4 7" id="KW-0812">Transmembrane</keyword>
<dbReference type="NCBIfam" id="TIGR00786">
    <property type="entry name" value="dctM"/>
    <property type="match status" value="1"/>
</dbReference>
<dbReference type="Proteomes" id="UP001142325">
    <property type="component" value="Unassembled WGS sequence"/>
</dbReference>
<proteinExistence type="predicted"/>
<reference evidence="9" key="1">
    <citation type="journal article" date="2014" name="Int. J. Syst. Evol. Microbiol.">
        <title>Complete genome sequence of Corynebacterium casei LMG S-19264T (=DSM 44701T), isolated from a smear-ripened cheese.</title>
        <authorList>
            <consortium name="US DOE Joint Genome Institute (JGI-PGF)"/>
            <person name="Walter F."/>
            <person name="Albersmeier A."/>
            <person name="Kalinowski J."/>
            <person name="Ruckert C."/>
        </authorList>
    </citation>
    <scope>NUCLEOTIDE SEQUENCE</scope>
    <source>
        <strain evidence="9">VKM Ac-1958</strain>
    </source>
</reference>
<feature type="transmembrane region" description="Helical" evidence="7">
    <location>
        <begin position="333"/>
        <end position="351"/>
    </location>
</feature>